<feature type="transmembrane region" description="Helical" evidence="2">
    <location>
        <begin position="26"/>
        <end position="50"/>
    </location>
</feature>
<protein>
    <submittedName>
        <fullName evidence="5">Serpin (Serine protease inhibitor)</fullName>
    </submittedName>
    <submittedName>
        <fullName evidence="4">Serpin family protein</fullName>
    </submittedName>
</protein>
<evidence type="ECO:0000259" key="3">
    <source>
        <dbReference type="SMART" id="SM00093"/>
    </source>
</evidence>
<dbReference type="EMBL" id="WDPD01000001">
    <property type="protein sequence ID" value="KAB7462353.1"/>
    <property type="molecule type" value="Genomic_DNA"/>
</dbReference>
<evidence type="ECO:0000313" key="6">
    <source>
        <dbReference type="Proteomes" id="UP000429211"/>
    </source>
</evidence>
<accession>A0A6N2TA89</accession>
<dbReference type="InterPro" id="IPR042178">
    <property type="entry name" value="Serpin_sf_1"/>
</dbReference>
<dbReference type="Gene3D" id="3.30.497.10">
    <property type="entry name" value="Antithrombin, subunit I, domain 2"/>
    <property type="match status" value="1"/>
</dbReference>
<evidence type="ECO:0000256" key="2">
    <source>
        <dbReference type="SAM" id="Phobius"/>
    </source>
</evidence>
<dbReference type="AlphaFoldDB" id="A0A6N2TA89"/>
<dbReference type="PANTHER" id="PTHR11461:SF211">
    <property type="entry name" value="GH10112P-RELATED"/>
    <property type="match status" value="1"/>
</dbReference>
<dbReference type="PANTHER" id="PTHR11461">
    <property type="entry name" value="SERINE PROTEASE INHIBITOR, SERPIN"/>
    <property type="match status" value="1"/>
</dbReference>
<reference evidence="4 6" key="1">
    <citation type="journal article" date="2019" name="Nat. Med.">
        <title>A library of human gut bacterial isolates paired with longitudinal multiomics data enables mechanistic microbiome research.</title>
        <authorList>
            <person name="Poyet M."/>
            <person name="Groussin M."/>
            <person name="Gibbons S.M."/>
            <person name="Avila-Pacheco J."/>
            <person name="Jiang X."/>
            <person name="Kearney S.M."/>
            <person name="Perrotta A.R."/>
            <person name="Berdy B."/>
            <person name="Zhao S."/>
            <person name="Lieberman T.D."/>
            <person name="Swanson P.K."/>
            <person name="Smith M."/>
            <person name="Roesemann S."/>
            <person name="Alexander J.E."/>
            <person name="Rich S.A."/>
            <person name="Livny J."/>
            <person name="Vlamakis H."/>
            <person name="Clish C."/>
            <person name="Bullock K."/>
            <person name="Deik A."/>
            <person name="Scott J."/>
            <person name="Pierce K.A."/>
            <person name="Xavier R.J."/>
            <person name="Alm E.J."/>
        </authorList>
    </citation>
    <scope>NUCLEOTIDE SEQUENCE [LARGE SCALE GENOMIC DNA]</scope>
    <source>
        <strain evidence="4 6">BIOML-A2</strain>
    </source>
</reference>
<keyword evidence="2" id="KW-0812">Transmembrane</keyword>
<dbReference type="GO" id="GO:0005615">
    <property type="term" value="C:extracellular space"/>
    <property type="evidence" value="ECO:0007669"/>
    <property type="project" value="InterPro"/>
</dbReference>
<evidence type="ECO:0000256" key="1">
    <source>
        <dbReference type="RuleBase" id="RU000411"/>
    </source>
</evidence>
<dbReference type="PROSITE" id="PS00284">
    <property type="entry name" value="SERPIN"/>
    <property type="match status" value="1"/>
</dbReference>
<dbReference type="RefSeq" id="WP_034522293.1">
    <property type="nucleotide sequence ID" value="NZ_CACRSP010000004.1"/>
</dbReference>
<organism evidence="5">
    <name type="scientific">Bifidobacterium dentium</name>
    <dbReference type="NCBI Taxonomy" id="1689"/>
    <lineage>
        <taxon>Bacteria</taxon>
        <taxon>Bacillati</taxon>
        <taxon>Actinomycetota</taxon>
        <taxon>Actinomycetes</taxon>
        <taxon>Bifidobacteriales</taxon>
        <taxon>Bifidobacteriaceae</taxon>
        <taxon>Bifidobacterium</taxon>
    </lineage>
</organism>
<evidence type="ECO:0000313" key="5">
    <source>
        <dbReference type="EMBL" id="VYT02565.1"/>
    </source>
</evidence>
<dbReference type="SMART" id="SM00093">
    <property type="entry name" value="SERPIN"/>
    <property type="match status" value="1"/>
</dbReference>
<dbReference type="Proteomes" id="UP000429211">
    <property type="component" value="Unassembled WGS sequence"/>
</dbReference>
<keyword evidence="2" id="KW-0472">Membrane</keyword>
<dbReference type="SUPFAM" id="SSF56574">
    <property type="entry name" value="Serpins"/>
    <property type="match status" value="1"/>
</dbReference>
<proteinExistence type="inferred from homology"/>
<feature type="domain" description="Serpin" evidence="3">
    <location>
        <begin position="78"/>
        <end position="441"/>
    </location>
</feature>
<dbReference type="InterPro" id="IPR042185">
    <property type="entry name" value="Serpin_sf_2"/>
</dbReference>
<dbReference type="Gene3D" id="2.30.39.10">
    <property type="entry name" value="Alpha-1-antitrypsin, domain 1"/>
    <property type="match status" value="1"/>
</dbReference>
<dbReference type="InterPro" id="IPR023796">
    <property type="entry name" value="Serpin_dom"/>
</dbReference>
<dbReference type="InterPro" id="IPR036186">
    <property type="entry name" value="Serpin_sf"/>
</dbReference>
<keyword evidence="2" id="KW-1133">Transmembrane helix</keyword>
<dbReference type="Pfam" id="PF00079">
    <property type="entry name" value="Serpin"/>
    <property type="match status" value="1"/>
</dbReference>
<name>A0A6N2TA89_9BIFI</name>
<dbReference type="EMBL" id="CACRSP010000004">
    <property type="protein sequence ID" value="VYT02565.1"/>
    <property type="molecule type" value="Genomic_DNA"/>
</dbReference>
<reference evidence="5" key="2">
    <citation type="submission" date="2019-11" db="EMBL/GenBank/DDBJ databases">
        <authorList>
            <person name="Feng L."/>
        </authorList>
    </citation>
    <scope>NUCLEOTIDE SEQUENCE</scope>
    <source>
        <strain evidence="5">BdentiumLFYP24</strain>
    </source>
</reference>
<dbReference type="InterPro" id="IPR023795">
    <property type="entry name" value="Serpin_CS"/>
</dbReference>
<sequence length="441" mass="48367">MKRIDLKGTTIVTPKSAQRNKAGRRVIIAIIAAVLAIAIVVTGGFWYFAWGGRYTVADLFRPKAVAASDAAVESSRSFAYESAVKFLAKQKNVNYSPASLQMALLVAAQGAKGDTLSQLQQALASEKLSDSDLTSIYRSIIGKRSGKSRLDAANSIWARRGLTLNKDYTDAVRRIFGTQVKRVKAFDNDTNKAMSTWISDQTRGMLKPEIDTPKNNGMSILNTLYADGRWSDPFDKASTKKSTFHTLQGSTSTIDFMHKTFETEQHADDVDAYTKGDGWQRVDLTFDNGGRMKILLPDNNTRFKALRGDAAALRKAFSAKSNAQSDTEVNVSLPKFSIDSTFDSDSMIKAMQEMGVTDAFNVDKADFSGMSDAQMFIGAIVQGTRIEVTEAGAKAAAYTQIDMELAMMPVEIVDFNVDRPFLYEFDSPDGLPLFIGAVTEL</sequence>
<dbReference type="InterPro" id="IPR000215">
    <property type="entry name" value="Serpin_fam"/>
</dbReference>
<gene>
    <name evidence="5" type="ORF">BDLFYP24_01903</name>
    <name evidence="4" type="ORF">GBB04_00785</name>
</gene>
<dbReference type="GO" id="GO:0004867">
    <property type="term" value="F:serine-type endopeptidase inhibitor activity"/>
    <property type="evidence" value="ECO:0007669"/>
    <property type="project" value="InterPro"/>
</dbReference>
<evidence type="ECO:0000313" key="4">
    <source>
        <dbReference type="EMBL" id="KAB7462353.1"/>
    </source>
</evidence>
<comment type="similarity">
    <text evidence="1">Belongs to the serpin family.</text>
</comment>